<dbReference type="GO" id="GO:0016746">
    <property type="term" value="F:acyltransferase activity"/>
    <property type="evidence" value="ECO:0007669"/>
    <property type="project" value="UniProtKB-KW"/>
</dbReference>
<organism evidence="2 3">
    <name type="scientific">Microlunatus panaciterrae</name>
    <dbReference type="NCBI Taxonomy" id="400768"/>
    <lineage>
        <taxon>Bacteria</taxon>
        <taxon>Bacillati</taxon>
        <taxon>Actinomycetota</taxon>
        <taxon>Actinomycetes</taxon>
        <taxon>Propionibacteriales</taxon>
        <taxon>Propionibacteriaceae</taxon>
        <taxon>Microlunatus</taxon>
    </lineage>
</organism>
<keyword evidence="2" id="KW-0808">Transferase</keyword>
<dbReference type="Proteomes" id="UP000704762">
    <property type="component" value="Unassembled WGS sequence"/>
</dbReference>
<reference evidence="2 3" key="1">
    <citation type="submission" date="2021-01" db="EMBL/GenBank/DDBJ databases">
        <title>Sequencing the genomes of 1000 actinobacteria strains.</title>
        <authorList>
            <person name="Klenk H.-P."/>
        </authorList>
    </citation>
    <scope>NUCLEOTIDE SEQUENCE [LARGE SCALE GENOMIC DNA]</scope>
    <source>
        <strain evidence="2 3">DSM 18662</strain>
    </source>
</reference>
<feature type="domain" description="2-oxoacid dehydrogenase acyltransferase catalytic" evidence="1">
    <location>
        <begin position="2"/>
        <end position="40"/>
    </location>
</feature>
<keyword evidence="3" id="KW-1185">Reference proteome</keyword>
<dbReference type="Pfam" id="PF00198">
    <property type="entry name" value="2-oxoacid_dh"/>
    <property type="match status" value="1"/>
</dbReference>
<sequence>MVEDRVQARDLLNLTIAFDHDVVDGAPAARFITRLVELIEGGTGLEEGSLESPAPFSVRE</sequence>
<evidence type="ECO:0000313" key="2">
    <source>
        <dbReference type="EMBL" id="MBM7798257.1"/>
    </source>
</evidence>
<keyword evidence="2" id="KW-0012">Acyltransferase</keyword>
<comment type="caution">
    <text evidence="2">The sequence shown here is derived from an EMBL/GenBank/DDBJ whole genome shotgun (WGS) entry which is preliminary data.</text>
</comment>
<evidence type="ECO:0000313" key="3">
    <source>
        <dbReference type="Proteomes" id="UP000704762"/>
    </source>
</evidence>
<dbReference type="Gene3D" id="3.30.559.10">
    <property type="entry name" value="Chloramphenicol acetyltransferase-like domain"/>
    <property type="match status" value="1"/>
</dbReference>
<dbReference type="EMBL" id="JAFBCF010000001">
    <property type="protein sequence ID" value="MBM7798257.1"/>
    <property type="molecule type" value="Genomic_DNA"/>
</dbReference>
<gene>
    <name evidence="2" type="ORF">JOE57_001178</name>
</gene>
<protein>
    <submittedName>
        <fullName evidence="2">Pyruvate/2-oxoglutarate dehydrogenase complex dihydrolipoamide acyltransferase (E2) component</fullName>
    </submittedName>
</protein>
<name>A0ABS2RH16_9ACTN</name>
<dbReference type="InterPro" id="IPR023213">
    <property type="entry name" value="CAT-like_dom_sf"/>
</dbReference>
<dbReference type="SUPFAM" id="SSF52777">
    <property type="entry name" value="CoA-dependent acyltransferases"/>
    <property type="match status" value="1"/>
</dbReference>
<keyword evidence="2" id="KW-0670">Pyruvate</keyword>
<evidence type="ECO:0000259" key="1">
    <source>
        <dbReference type="Pfam" id="PF00198"/>
    </source>
</evidence>
<accession>A0ABS2RH16</accession>
<dbReference type="InterPro" id="IPR001078">
    <property type="entry name" value="2-oxoacid_DH_actylTfrase"/>
</dbReference>
<proteinExistence type="predicted"/>